<dbReference type="EC" id="2.1.2.10" evidence="2 7"/>
<dbReference type="NCBIfam" id="TIGR00528">
    <property type="entry name" value="gcvT"/>
    <property type="match status" value="1"/>
</dbReference>
<evidence type="ECO:0000256" key="7">
    <source>
        <dbReference type="HAMAP-Rule" id="MF_00259"/>
    </source>
</evidence>
<dbReference type="Pfam" id="PF08669">
    <property type="entry name" value="GCV_T_C"/>
    <property type="match status" value="1"/>
</dbReference>
<evidence type="ECO:0000256" key="3">
    <source>
        <dbReference type="ARBA" id="ARBA00022576"/>
    </source>
</evidence>
<gene>
    <name evidence="7" type="primary">gcvT</name>
    <name evidence="11" type="ORF">AMJAP_3229</name>
</gene>
<dbReference type="InterPro" id="IPR006223">
    <property type="entry name" value="GcvT"/>
</dbReference>
<sequence>MKELQTMGQKTALHEKHQQMNGKLVDFGGWEMPINYGSQVDEHHKVRTDAGMFDVSHMTVVDVTGADAKEYLRYLLANDVARLQQQGKALYSGMLNETGGVVDDLIVYLMTEPDVAGEWFRVVVNCATREKDLRWMADHTAKFDDVALTERPELSIVAIQGPNALAKAESVLTESRVKLIESLKPFQGVESEGWFFARTGYTGEDGLEVMVPEEYVADFWQALSDAGVAPCGLGSRDTLRLEAGMNLYGADMDEKVSPLAANMGWTIAWEPAERNFVGRKALEEQRQAGTQEKMIGLVLEARGVLRSHQKVIINGEEAGEITSGTFSPTLGCSIAMARVSADVAGTCHVDIRGKLIEVKVVKPSFVRNGEKVFS</sequence>
<dbReference type="Gene3D" id="3.30.70.1400">
    <property type="entry name" value="Aminomethyltransferase beta-barrel domains"/>
    <property type="match status" value="1"/>
</dbReference>
<dbReference type="GO" id="GO:0005960">
    <property type="term" value="C:glycine cleavage complex"/>
    <property type="evidence" value="ECO:0007669"/>
    <property type="project" value="InterPro"/>
</dbReference>
<dbReference type="InterPro" id="IPR029043">
    <property type="entry name" value="GcvT/YgfZ_C"/>
</dbReference>
<dbReference type="PANTHER" id="PTHR43757:SF2">
    <property type="entry name" value="AMINOMETHYLTRANSFERASE, MITOCHONDRIAL"/>
    <property type="match status" value="1"/>
</dbReference>
<dbReference type="NCBIfam" id="NF001567">
    <property type="entry name" value="PRK00389.1"/>
    <property type="match status" value="1"/>
</dbReference>
<feature type="binding site" evidence="8">
    <location>
        <position position="208"/>
    </location>
    <ligand>
        <name>substrate</name>
    </ligand>
</feature>
<evidence type="ECO:0000256" key="5">
    <source>
        <dbReference type="ARBA" id="ARBA00031395"/>
    </source>
</evidence>
<evidence type="ECO:0000259" key="10">
    <source>
        <dbReference type="Pfam" id="PF08669"/>
    </source>
</evidence>
<keyword evidence="3 7" id="KW-0032">Aminotransferase</keyword>
<evidence type="ECO:0000313" key="11">
    <source>
        <dbReference type="EMBL" id="BBB27814.1"/>
    </source>
</evidence>
<name>A0A7R6P5W9_9GAMM</name>
<dbReference type="FunFam" id="2.40.30.110:FF:000001">
    <property type="entry name" value="Aminomethyltransferase"/>
    <property type="match status" value="1"/>
</dbReference>
<feature type="domain" description="Aminomethyltransferase C-terminal" evidence="10">
    <location>
        <begin position="293"/>
        <end position="366"/>
    </location>
</feature>
<feature type="domain" description="GCVT N-terminal" evidence="9">
    <location>
        <begin position="13"/>
        <end position="270"/>
    </location>
</feature>
<dbReference type="Gene3D" id="4.10.1250.10">
    <property type="entry name" value="Aminomethyltransferase fragment"/>
    <property type="match status" value="1"/>
</dbReference>
<evidence type="ECO:0000313" key="12">
    <source>
        <dbReference type="Proteomes" id="UP000595663"/>
    </source>
</evidence>
<dbReference type="AlphaFoldDB" id="A0A7R6P5W9"/>
<dbReference type="InterPro" id="IPR028896">
    <property type="entry name" value="GcvT/YgfZ/DmdA"/>
</dbReference>
<dbReference type="HAMAP" id="MF_00259">
    <property type="entry name" value="GcvT"/>
    <property type="match status" value="1"/>
</dbReference>
<dbReference type="Pfam" id="PF01571">
    <property type="entry name" value="GCV_T"/>
    <property type="match status" value="1"/>
</dbReference>
<evidence type="ECO:0000256" key="1">
    <source>
        <dbReference type="ARBA" id="ARBA00008609"/>
    </source>
</evidence>
<dbReference type="PANTHER" id="PTHR43757">
    <property type="entry name" value="AMINOMETHYLTRANSFERASE"/>
    <property type="match status" value="1"/>
</dbReference>
<dbReference type="InterPro" id="IPR022903">
    <property type="entry name" value="GcvT_bac"/>
</dbReference>
<dbReference type="InterPro" id="IPR027266">
    <property type="entry name" value="TrmE/GcvT-like"/>
</dbReference>
<accession>A0A7R6P5W9</accession>
<comment type="function">
    <text evidence="7">The glycine cleavage system catalyzes the degradation of glycine.</text>
</comment>
<proteinExistence type="inferred from homology"/>
<dbReference type="GO" id="GO:0008168">
    <property type="term" value="F:methyltransferase activity"/>
    <property type="evidence" value="ECO:0007669"/>
    <property type="project" value="UniProtKB-KW"/>
</dbReference>
<dbReference type="Gene3D" id="2.40.30.110">
    <property type="entry name" value="Aminomethyltransferase beta-barrel domains"/>
    <property type="match status" value="1"/>
</dbReference>
<dbReference type="GO" id="GO:0004047">
    <property type="term" value="F:aminomethyltransferase activity"/>
    <property type="evidence" value="ECO:0007669"/>
    <property type="project" value="UniProtKB-UniRule"/>
</dbReference>
<dbReference type="GO" id="GO:0019464">
    <property type="term" value="P:glycine decarboxylation via glycine cleavage system"/>
    <property type="evidence" value="ECO:0007669"/>
    <property type="project" value="UniProtKB-UniRule"/>
</dbReference>
<comment type="catalytic activity">
    <reaction evidence="6 7">
        <text>N(6)-[(R)-S(8)-aminomethyldihydrolipoyl]-L-lysyl-[protein] + (6S)-5,6,7,8-tetrahydrofolate = N(6)-[(R)-dihydrolipoyl]-L-lysyl-[protein] + (6R)-5,10-methylene-5,6,7,8-tetrahydrofolate + NH4(+)</text>
        <dbReference type="Rhea" id="RHEA:16945"/>
        <dbReference type="Rhea" id="RHEA-COMP:10475"/>
        <dbReference type="Rhea" id="RHEA-COMP:10492"/>
        <dbReference type="ChEBI" id="CHEBI:15636"/>
        <dbReference type="ChEBI" id="CHEBI:28938"/>
        <dbReference type="ChEBI" id="CHEBI:57453"/>
        <dbReference type="ChEBI" id="CHEBI:83100"/>
        <dbReference type="ChEBI" id="CHEBI:83143"/>
        <dbReference type="EC" id="2.1.2.10"/>
    </reaction>
</comment>
<reference evidence="11 12" key="1">
    <citation type="journal article" date="2008" name="Int. J. Syst. Evol. Microbiol.">
        <title>Amphritea japonica sp. nov. and Amphritea balenae sp. nov., isolated from the sediment adjacent to sperm whale carcasses off Kagoshima, Japan.</title>
        <authorList>
            <person name="Miyazaki M."/>
            <person name="Nogi Y."/>
            <person name="Fujiwara Y."/>
            <person name="Kawato M."/>
            <person name="Nagahama T."/>
            <person name="Kubokawa K."/>
            <person name="Horikoshi K."/>
        </authorList>
    </citation>
    <scope>NUCLEOTIDE SEQUENCE [LARGE SCALE GENOMIC DNA]</scope>
    <source>
        <strain evidence="11 12">ATCC BAA-1530</strain>
    </source>
</reference>
<dbReference type="KEGG" id="ajp:AMJAP_3229"/>
<dbReference type="Proteomes" id="UP000595663">
    <property type="component" value="Chromosome"/>
</dbReference>
<keyword evidence="11" id="KW-0489">Methyltransferase</keyword>
<organism evidence="11 12">
    <name type="scientific">Amphritea japonica ATCC BAA-1530</name>
    <dbReference type="NCBI Taxonomy" id="1278309"/>
    <lineage>
        <taxon>Bacteria</taxon>
        <taxon>Pseudomonadati</taxon>
        <taxon>Pseudomonadota</taxon>
        <taxon>Gammaproteobacteria</taxon>
        <taxon>Oceanospirillales</taxon>
        <taxon>Oceanospirillaceae</taxon>
        <taxon>Amphritea</taxon>
    </lineage>
</organism>
<dbReference type="GO" id="GO:0005829">
    <property type="term" value="C:cytosol"/>
    <property type="evidence" value="ECO:0007669"/>
    <property type="project" value="TreeGrafter"/>
</dbReference>
<dbReference type="GO" id="GO:0008483">
    <property type="term" value="F:transaminase activity"/>
    <property type="evidence" value="ECO:0007669"/>
    <property type="project" value="UniProtKB-KW"/>
</dbReference>
<protein>
    <recommendedName>
        <fullName evidence="2 7">Aminomethyltransferase</fullName>
        <ecNumber evidence="2 7">2.1.2.10</ecNumber>
    </recommendedName>
    <alternativeName>
        <fullName evidence="5 7">Glycine cleavage system T protein</fullName>
    </alternativeName>
</protein>
<evidence type="ECO:0000256" key="4">
    <source>
        <dbReference type="ARBA" id="ARBA00022679"/>
    </source>
</evidence>
<dbReference type="GO" id="GO:0032259">
    <property type="term" value="P:methylation"/>
    <property type="evidence" value="ECO:0007669"/>
    <property type="project" value="UniProtKB-KW"/>
</dbReference>
<dbReference type="FunFam" id="3.30.70.1400:FF:000001">
    <property type="entry name" value="Aminomethyltransferase"/>
    <property type="match status" value="1"/>
</dbReference>
<dbReference type="PIRSF" id="PIRSF006487">
    <property type="entry name" value="GcvT"/>
    <property type="match status" value="1"/>
</dbReference>
<evidence type="ECO:0000256" key="6">
    <source>
        <dbReference type="ARBA" id="ARBA00047665"/>
    </source>
</evidence>
<evidence type="ECO:0000256" key="2">
    <source>
        <dbReference type="ARBA" id="ARBA00012616"/>
    </source>
</evidence>
<dbReference type="Gene3D" id="3.30.1360.120">
    <property type="entry name" value="Probable tRNA modification gtpase trme, domain 1"/>
    <property type="match status" value="1"/>
</dbReference>
<dbReference type="SUPFAM" id="SSF101790">
    <property type="entry name" value="Aminomethyltransferase beta-barrel domain"/>
    <property type="match status" value="1"/>
</dbReference>
<keyword evidence="4 7" id="KW-0808">Transferase</keyword>
<dbReference type="FunFam" id="4.10.1250.10:FF:000001">
    <property type="entry name" value="Aminomethyltransferase"/>
    <property type="match status" value="1"/>
</dbReference>
<dbReference type="EMBL" id="AP014545">
    <property type="protein sequence ID" value="BBB27814.1"/>
    <property type="molecule type" value="Genomic_DNA"/>
</dbReference>
<evidence type="ECO:0000256" key="8">
    <source>
        <dbReference type="PIRSR" id="PIRSR006487-1"/>
    </source>
</evidence>
<dbReference type="InterPro" id="IPR006222">
    <property type="entry name" value="GCVT_N"/>
</dbReference>
<dbReference type="SUPFAM" id="SSF103025">
    <property type="entry name" value="Folate-binding domain"/>
    <property type="match status" value="1"/>
</dbReference>
<comment type="similarity">
    <text evidence="1 7">Belongs to the GcvT family.</text>
</comment>
<keyword evidence="12" id="KW-1185">Reference proteome</keyword>
<evidence type="ECO:0000259" key="9">
    <source>
        <dbReference type="Pfam" id="PF01571"/>
    </source>
</evidence>
<dbReference type="InterPro" id="IPR013977">
    <property type="entry name" value="GcvT_C"/>
</dbReference>
<comment type="subunit">
    <text evidence="7">The glycine cleavage system is composed of four proteins: P, T, L and H.</text>
</comment>